<proteinExistence type="predicted"/>
<reference evidence="2 3" key="1">
    <citation type="journal article" date="2016" name="Nat. Commun.">
        <title>Extremotolerant tardigrade genome and improved radiotolerance of human cultured cells by tardigrade-unique protein.</title>
        <authorList>
            <person name="Hashimoto T."/>
            <person name="Horikawa D.D."/>
            <person name="Saito Y."/>
            <person name="Kuwahara H."/>
            <person name="Kozuka-Hata H."/>
            <person name="Shin-I T."/>
            <person name="Minakuchi Y."/>
            <person name="Ohishi K."/>
            <person name="Motoyama A."/>
            <person name="Aizu T."/>
            <person name="Enomoto A."/>
            <person name="Kondo K."/>
            <person name="Tanaka S."/>
            <person name="Hara Y."/>
            <person name="Koshikawa S."/>
            <person name="Sagara H."/>
            <person name="Miura T."/>
            <person name="Yokobori S."/>
            <person name="Miyagawa K."/>
            <person name="Suzuki Y."/>
            <person name="Kubo T."/>
            <person name="Oyama M."/>
            <person name="Kohara Y."/>
            <person name="Fujiyama A."/>
            <person name="Arakawa K."/>
            <person name="Katayama T."/>
            <person name="Toyoda A."/>
            <person name="Kunieda T."/>
        </authorList>
    </citation>
    <scope>NUCLEOTIDE SEQUENCE [LARGE SCALE GENOMIC DNA]</scope>
    <source>
        <strain evidence="2 3">YOKOZUNA-1</strain>
    </source>
</reference>
<dbReference type="EMBL" id="BDGG01000005">
    <property type="protein sequence ID" value="GAU99018.1"/>
    <property type="molecule type" value="Genomic_DNA"/>
</dbReference>
<accession>A0A1D1VKK4</accession>
<sequence>MDPKFRFGAFPPDNRDYDCSFIIRLFCSTGENLVLIMPGTGGKQKEKAPKEGQAQDEDDTPGHFTVAQTK</sequence>
<dbReference type="AlphaFoldDB" id="A0A1D1VKK4"/>
<evidence type="ECO:0000313" key="2">
    <source>
        <dbReference type="EMBL" id="GAU99018.1"/>
    </source>
</evidence>
<evidence type="ECO:0000256" key="1">
    <source>
        <dbReference type="SAM" id="MobiDB-lite"/>
    </source>
</evidence>
<evidence type="ECO:0000313" key="3">
    <source>
        <dbReference type="Proteomes" id="UP000186922"/>
    </source>
</evidence>
<keyword evidence="3" id="KW-1185">Reference proteome</keyword>
<feature type="region of interest" description="Disordered" evidence="1">
    <location>
        <begin position="38"/>
        <end position="70"/>
    </location>
</feature>
<gene>
    <name evidence="2" type="primary">RvY_10079-1</name>
    <name evidence="2" type="synonym">RvY_10079.1</name>
    <name evidence="2" type="ORF">RvY_10079</name>
</gene>
<name>A0A1D1VKK4_RAMVA</name>
<protein>
    <submittedName>
        <fullName evidence="2">Uncharacterized protein</fullName>
    </submittedName>
</protein>
<dbReference type="Proteomes" id="UP000186922">
    <property type="component" value="Unassembled WGS sequence"/>
</dbReference>
<comment type="caution">
    <text evidence="2">The sequence shown here is derived from an EMBL/GenBank/DDBJ whole genome shotgun (WGS) entry which is preliminary data.</text>
</comment>
<organism evidence="2 3">
    <name type="scientific">Ramazzottius varieornatus</name>
    <name type="common">Water bear</name>
    <name type="synonym">Tardigrade</name>
    <dbReference type="NCBI Taxonomy" id="947166"/>
    <lineage>
        <taxon>Eukaryota</taxon>
        <taxon>Metazoa</taxon>
        <taxon>Ecdysozoa</taxon>
        <taxon>Tardigrada</taxon>
        <taxon>Eutardigrada</taxon>
        <taxon>Parachela</taxon>
        <taxon>Hypsibioidea</taxon>
        <taxon>Ramazzottiidae</taxon>
        <taxon>Ramazzottius</taxon>
    </lineage>
</organism>